<evidence type="ECO:0000313" key="2">
    <source>
        <dbReference type="Proteomes" id="UP000835052"/>
    </source>
</evidence>
<protein>
    <submittedName>
        <fullName evidence="1">Uncharacterized protein</fullName>
    </submittedName>
</protein>
<accession>A0A8S1HIW0</accession>
<dbReference type="Proteomes" id="UP000835052">
    <property type="component" value="Unassembled WGS sequence"/>
</dbReference>
<name>A0A8S1HIW0_9PELO</name>
<reference evidence="1" key="1">
    <citation type="submission" date="2020-10" db="EMBL/GenBank/DDBJ databases">
        <authorList>
            <person name="Kikuchi T."/>
        </authorList>
    </citation>
    <scope>NUCLEOTIDE SEQUENCE</scope>
    <source>
        <strain evidence="1">NKZ352</strain>
    </source>
</reference>
<gene>
    <name evidence="1" type="ORF">CAUJ_LOCUS9059</name>
</gene>
<keyword evidence="2" id="KW-1185">Reference proteome</keyword>
<organism evidence="1 2">
    <name type="scientific">Caenorhabditis auriculariae</name>
    <dbReference type="NCBI Taxonomy" id="2777116"/>
    <lineage>
        <taxon>Eukaryota</taxon>
        <taxon>Metazoa</taxon>
        <taxon>Ecdysozoa</taxon>
        <taxon>Nematoda</taxon>
        <taxon>Chromadorea</taxon>
        <taxon>Rhabditida</taxon>
        <taxon>Rhabditina</taxon>
        <taxon>Rhabditomorpha</taxon>
        <taxon>Rhabditoidea</taxon>
        <taxon>Rhabditidae</taxon>
        <taxon>Peloderinae</taxon>
        <taxon>Caenorhabditis</taxon>
    </lineage>
</organism>
<proteinExistence type="predicted"/>
<dbReference type="OrthoDB" id="5853692at2759"/>
<evidence type="ECO:0000313" key="1">
    <source>
        <dbReference type="EMBL" id="CAD6193140.1"/>
    </source>
</evidence>
<dbReference type="EMBL" id="CAJGYM010000033">
    <property type="protein sequence ID" value="CAD6193140.1"/>
    <property type="molecule type" value="Genomic_DNA"/>
</dbReference>
<dbReference type="AlphaFoldDB" id="A0A8S1HIW0"/>
<comment type="caution">
    <text evidence="1">The sequence shown here is derived from an EMBL/GenBank/DDBJ whole genome shotgun (WGS) entry which is preliminary data.</text>
</comment>
<sequence length="437" mass="50387">MYHIELLAKFLNEEQVVLTANGSFSRKTVINVINQAIQNDLLDAAVGSRSEKDLEELNKFFESDQQKQYINFSTLSPRDWRAWMRIWLDVCLRLKQIEEFCVLCVRLLYFVVTHEELNDQCDGMLRELALTLVDDLAAVDWKNLVKPDLTSSIGYFLCVLSTWDELQGETKLWFCLADVVRACNEDVDIIGHIESLDRIKNADSLPTLELFVLLSAHRKLGDHGSCCENEGQFLLHYIDKIRDLIERPEVLECLLNKENAWLWENVQSEIAQCLGCLFGKYSKKRKPVNQDDHNCPADVCKLDVGVARRILPVAMNFPLPLYDDKERLGHDVVDLITTKFEFILKVDEDRQKVVENFQLCLSSSNSHNIEEFKDKLENLMNVEEEDVQAQVWYVMALNSYRQSDHPNAQKYSELYLTSPCLTKKSATSRLSLGDFGT</sequence>